<dbReference type="Gene3D" id="1.20.1740.10">
    <property type="entry name" value="Amino acid/polyamine transporter I"/>
    <property type="match status" value="1"/>
</dbReference>
<sequence>MGFAGPMVTWIASPVFGLTLALPYSYMVMELCSAFPDDGGFTVWVLNAFGPFWGFQIGYCAWIADTLKVVFMSRIFLHSLLATFHLAPLGSTTSFAYRILFVVASGAPVALKLRHVAGIAVHILILILASLFIYVIWAFSSVKYPERLTESRLQHRSIDSTSGRFMQYGDYDIEWKPLLEILLENYNGFQSISVIGSGVLHPGKTFPKAISITFVASMIIYTVPAMAIAINSRWHWSEYVTVAFSDIASSIGATPLRLIAFCLSVCTNCGQIMGRLLSQTYLLCGMAENQLFLSIFANKSRLTQAPILALVCAILCICPFLPIESMRVFTVMNTFTCTTQILVICAAIRLRQTAPIVLRPYKVPGNIFVLVLISIPQLAVLAFMLYTALSSRWTANVTLALITPGLIYGYIQCRWLRKERFDTSSTVEWF</sequence>
<dbReference type="Proteomes" id="UP000053237">
    <property type="component" value="Unassembled WGS sequence"/>
</dbReference>
<dbReference type="GO" id="GO:0005886">
    <property type="term" value="C:plasma membrane"/>
    <property type="evidence" value="ECO:0007669"/>
    <property type="project" value="UniProtKB-SubCell"/>
</dbReference>
<feature type="transmembrane region" description="Helical" evidence="8">
    <location>
        <begin position="329"/>
        <end position="348"/>
    </location>
</feature>
<feature type="transmembrane region" description="Helical" evidence="8">
    <location>
        <begin position="393"/>
        <end position="411"/>
    </location>
</feature>
<dbReference type="InterPro" id="IPR044566">
    <property type="entry name" value="RMV1-like"/>
</dbReference>
<dbReference type="InParanoid" id="A0A024GJH3"/>
<evidence type="ECO:0000256" key="8">
    <source>
        <dbReference type="SAM" id="Phobius"/>
    </source>
</evidence>
<comment type="caution">
    <text evidence="9">The sequence shown here is derived from an EMBL/GenBank/DDBJ whole genome shotgun (WGS) entry which is preliminary data.</text>
</comment>
<evidence type="ECO:0000256" key="5">
    <source>
        <dbReference type="ARBA" id="ARBA00022989"/>
    </source>
</evidence>
<feature type="transmembrane region" description="Helical" evidence="8">
    <location>
        <begin position="209"/>
        <end position="230"/>
    </location>
</feature>
<protein>
    <recommendedName>
        <fullName evidence="11">Amino acid permease/ SLC12A domain-containing protein</fullName>
    </recommendedName>
</protein>
<evidence type="ECO:0008006" key="11">
    <source>
        <dbReference type="Google" id="ProtNLM"/>
    </source>
</evidence>
<proteinExistence type="inferred from homology"/>
<keyword evidence="5 8" id="KW-1133">Transmembrane helix</keyword>
<keyword evidence="6 8" id="KW-0472">Membrane</keyword>
<feature type="transmembrane region" description="Helical" evidence="8">
    <location>
        <begin position="305"/>
        <end position="323"/>
    </location>
</feature>
<comment type="similarity">
    <text evidence="7">Belongs to the amino acid-polyamine-organocation (APC) superfamily. Polyamine:cation symporter (PHS) (TC 2.A.3.12) family.</text>
</comment>
<accession>A0A024GJH3</accession>
<keyword evidence="3" id="KW-1003">Cell membrane</keyword>
<dbReference type="PANTHER" id="PTHR45826">
    <property type="entry name" value="POLYAMINE TRANSPORTER PUT1"/>
    <property type="match status" value="1"/>
</dbReference>
<organism evidence="9 10">
    <name type="scientific">Albugo candida</name>
    <dbReference type="NCBI Taxonomy" id="65357"/>
    <lineage>
        <taxon>Eukaryota</taxon>
        <taxon>Sar</taxon>
        <taxon>Stramenopiles</taxon>
        <taxon>Oomycota</taxon>
        <taxon>Peronosporomycetes</taxon>
        <taxon>Albuginales</taxon>
        <taxon>Albuginaceae</taxon>
        <taxon>Albugo</taxon>
    </lineage>
</organism>
<dbReference type="AlphaFoldDB" id="A0A024GJH3"/>
<keyword evidence="10" id="KW-1185">Reference proteome</keyword>
<comment type="subcellular location">
    <subcellularLocation>
        <location evidence="1">Cell membrane</location>
        <topology evidence="1">Multi-pass membrane protein</topology>
    </subcellularLocation>
</comment>
<feature type="transmembrane region" description="Helical" evidence="8">
    <location>
        <begin position="7"/>
        <end position="29"/>
    </location>
</feature>
<dbReference type="InterPro" id="IPR002293">
    <property type="entry name" value="AA/rel_permease1"/>
</dbReference>
<evidence type="ECO:0000256" key="3">
    <source>
        <dbReference type="ARBA" id="ARBA00022475"/>
    </source>
</evidence>
<dbReference type="Pfam" id="PF13520">
    <property type="entry name" value="AA_permease_2"/>
    <property type="match status" value="1"/>
</dbReference>
<feature type="transmembrane region" description="Helical" evidence="8">
    <location>
        <begin position="69"/>
        <end position="89"/>
    </location>
</feature>
<evidence type="ECO:0000256" key="2">
    <source>
        <dbReference type="ARBA" id="ARBA00022448"/>
    </source>
</evidence>
<feature type="transmembrane region" description="Helical" evidence="8">
    <location>
        <begin position="368"/>
        <end position="387"/>
    </location>
</feature>
<dbReference type="GO" id="GO:0015203">
    <property type="term" value="F:polyamine transmembrane transporter activity"/>
    <property type="evidence" value="ECO:0007669"/>
    <property type="project" value="UniProtKB-ARBA"/>
</dbReference>
<feature type="transmembrane region" description="Helical" evidence="8">
    <location>
        <begin position="120"/>
        <end position="139"/>
    </location>
</feature>
<dbReference type="PIRSF" id="PIRSF006060">
    <property type="entry name" value="AA_transporter"/>
    <property type="match status" value="1"/>
</dbReference>
<evidence type="ECO:0000256" key="1">
    <source>
        <dbReference type="ARBA" id="ARBA00004651"/>
    </source>
</evidence>
<name>A0A024GJH3_9STRA</name>
<evidence type="ECO:0000256" key="6">
    <source>
        <dbReference type="ARBA" id="ARBA00023136"/>
    </source>
</evidence>
<dbReference type="PANTHER" id="PTHR45826:SF2">
    <property type="entry name" value="AMINO ACID TRANSPORTER"/>
    <property type="match status" value="1"/>
</dbReference>
<evidence type="ECO:0000256" key="7">
    <source>
        <dbReference type="ARBA" id="ARBA00024041"/>
    </source>
</evidence>
<dbReference type="STRING" id="65357.A0A024GJH3"/>
<keyword evidence="4 8" id="KW-0812">Transmembrane</keyword>
<evidence type="ECO:0000313" key="9">
    <source>
        <dbReference type="EMBL" id="CCI47035.1"/>
    </source>
</evidence>
<reference evidence="9 10" key="1">
    <citation type="submission" date="2012-05" db="EMBL/GenBank/DDBJ databases">
        <title>Recombination and specialization in a pathogen metapopulation.</title>
        <authorList>
            <person name="Gardiner A."/>
            <person name="Kemen E."/>
            <person name="Schultz-Larsen T."/>
            <person name="MacLean D."/>
            <person name="Van Oosterhout C."/>
            <person name="Jones J.D.G."/>
        </authorList>
    </citation>
    <scope>NUCLEOTIDE SEQUENCE [LARGE SCALE GENOMIC DNA]</scope>
    <source>
        <strain evidence="9 10">Ac Nc2</strain>
    </source>
</reference>
<dbReference type="OrthoDB" id="5982228at2759"/>
<feature type="transmembrane region" description="Helical" evidence="8">
    <location>
        <begin position="41"/>
        <end position="62"/>
    </location>
</feature>
<dbReference type="EMBL" id="CAIX01000148">
    <property type="protein sequence ID" value="CCI47035.1"/>
    <property type="molecule type" value="Genomic_DNA"/>
</dbReference>
<gene>
    <name evidence="9" type="ORF">BN9_079910</name>
</gene>
<keyword evidence="2" id="KW-0813">Transport</keyword>
<evidence type="ECO:0000256" key="4">
    <source>
        <dbReference type="ARBA" id="ARBA00022692"/>
    </source>
</evidence>
<evidence type="ECO:0000313" key="10">
    <source>
        <dbReference type="Proteomes" id="UP000053237"/>
    </source>
</evidence>